<dbReference type="PROSITE" id="PS50801">
    <property type="entry name" value="STAS"/>
    <property type="match status" value="1"/>
</dbReference>
<dbReference type="PANTHER" id="PTHR33495:SF2">
    <property type="entry name" value="ANTI-SIGMA FACTOR ANTAGONIST TM_1081-RELATED"/>
    <property type="match status" value="1"/>
</dbReference>
<evidence type="ECO:0000313" key="4">
    <source>
        <dbReference type="EMBL" id="KAA0943207.1"/>
    </source>
</evidence>
<dbReference type="AlphaFoldDB" id="A0A5B0BNC8"/>
<dbReference type="EMBL" id="VDFC01000002">
    <property type="protein sequence ID" value="KAA0943207.1"/>
    <property type="molecule type" value="Genomic_DNA"/>
</dbReference>
<gene>
    <name evidence="4" type="ORF">FGF04_00200</name>
</gene>
<dbReference type="InterPro" id="IPR036513">
    <property type="entry name" value="STAS_dom_sf"/>
</dbReference>
<dbReference type="CDD" id="cd07043">
    <property type="entry name" value="STAS_anti-anti-sigma_factors"/>
    <property type="match status" value="1"/>
</dbReference>
<dbReference type="InterPro" id="IPR003658">
    <property type="entry name" value="Anti-sigma_ant"/>
</dbReference>
<comment type="caution">
    <text evidence="4">The sequence shown here is derived from an EMBL/GenBank/DDBJ whole genome shotgun (WGS) entry which is preliminary data.</text>
</comment>
<evidence type="ECO:0000259" key="3">
    <source>
        <dbReference type="PROSITE" id="PS50801"/>
    </source>
</evidence>
<keyword evidence="5" id="KW-1185">Reference proteome</keyword>
<dbReference type="Pfam" id="PF01740">
    <property type="entry name" value="STAS"/>
    <property type="match status" value="1"/>
</dbReference>
<dbReference type="InterPro" id="IPR002645">
    <property type="entry name" value="STAS_dom"/>
</dbReference>
<accession>A0A5B0BNC8</accession>
<name>A0A5B0BNC8_9ACTN</name>
<dbReference type="SUPFAM" id="SSF52091">
    <property type="entry name" value="SpoIIaa-like"/>
    <property type="match status" value="1"/>
</dbReference>
<dbReference type="NCBIfam" id="TIGR00377">
    <property type="entry name" value="ant_ant_sig"/>
    <property type="match status" value="1"/>
</dbReference>
<dbReference type="RefSeq" id="WP_149509112.1">
    <property type="nucleotide sequence ID" value="NZ_VDFC01000002.1"/>
</dbReference>
<dbReference type="Gene3D" id="3.30.750.24">
    <property type="entry name" value="STAS domain"/>
    <property type="match status" value="1"/>
</dbReference>
<dbReference type="GO" id="GO:0043856">
    <property type="term" value="F:anti-sigma factor antagonist activity"/>
    <property type="evidence" value="ECO:0007669"/>
    <property type="project" value="InterPro"/>
</dbReference>
<feature type="domain" description="STAS" evidence="3">
    <location>
        <begin position="4"/>
        <end position="113"/>
    </location>
</feature>
<evidence type="ECO:0000256" key="1">
    <source>
        <dbReference type="ARBA" id="ARBA00009013"/>
    </source>
</evidence>
<organism evidence="4 5">
    <name type="scientific">Streptomyces apricus</name>
    <dbReference type="NCBI Taxonomy" id="1828112"/>
    <lineage>
        <taxon>Bacteria</taxon>
        <taxon>Bacillati</taxon>
        <taxon>Actinomycetota</taxon>
        <taxon>Actinomycetes</taxon>
        <taxon>Kitasatosporales</taxon>
        <taxon>Streptomycetaceae</taxon>
        <taxon>Streptomyces</taxon>
    </lineage>
</organism>
<protein>
    <recommendedName>
        <fullName evidence="2">Anti-sigma factor antagonist</fullName>
    </recommendedName>
</protein>
<evidence type="ECO:0000313" key="5">
    <source>
        <dbReference type="Proteomes" id="UP000324965"/>
    </source>
</evidence>
<dbReference type="PANTHER" id="PTHR33495">
    <property type="entry name" value="ANTI-SIGMA FACTOR ANTAGONIST TM_1081-RELATED-RELATED"/>
    <property type="match status" value="1"/>
</dbReference>
<sequence>MPDASIKTTASGRYLVAKVSGEMDHATGPVLRPQFEELLCQDKDSVVLDLSDVSFCDSVGLNTLISIWREAEENGTELVLACTPGPVQRILQITGVDQLLPHYGTVTDATTALGH</sequence>
<proteinExistence type="inferred from homology"/>
<reference evidence="4 5" key="1">
    <citation type="submission" date="2019-05" db="EMBL/GenBank/DDBJ databases">
        <authorList>
            <person name="Hariharan J."/>
            <person name="Choudoir M.J."/>
            <person name="Diebold P."/>
            <person name="Panke-Buisse K."/>
            <person name="Buckley D.H."/>
        </authorList>
    </citation>
    <scope>NUCLEOTIDE SEQUENCE [LARGE SCALE GENOMIC DNA]</scope>
    <source>
        <strain evidence="4 5">SUN51</strain>
    </source>
</reference>
<dbReference type="Proteomes" id="UP000324965">
    <property type="component" value="Unassembled WGS sequence"/>
</dbReference>
<comment type="similarity">
    <text evidence="1 2">Belongs to the anti-sigma-factor antagonist family.</text>
</comment>
<dbReference type="OrthoDB" id="4249752at2"/>
<evidence type="ECO:0000256" key="2">
    <source>
        <dbReference type="RuleBase" id="RU003749"/>
    </source>
</evidence>